<dbReference type="GO" id="GO:0005096">
    <property type="term" value="F:GTPase activator activity"/>
    <property type="evidence" value="ECO:0007669"/>
    <property type="project" value="TreeGrafter"/>
</dbReference>
<feature type="compositionally biased region" description="Polar residues" evidence="2">
    <location>
        <begin position="204"/>
        <end position="213"/>
    </location>
</feature>
<dbReference type="VEuPathDB" id="VectorBase:SSCA000948"/>
<dbReference type="PROSITE" id="PS50086">
    <property type="entry name" value="TBC_RABGAP"/>
    <property type="match status" value="1"/>
</dbReference>
<evidence type="ECO:0000256" key="1">
    <source>
        <dbReference type="SAM" id="Coils"/>
    </source>
</evidence>
<dbReference type="AlphaFoldDB" id="A0A132AAE8"/>
<feature type="compositionally biased region" description="Basic and acidic residues" evidence="2">
    <location>
        <begin position="188"/>
        <end position="202"/>
    </location>
</feature>
<reference evidence="3 4" key="1">
    <citation type="journal article" date="2015" name="Parasit. Vectors">
        <title>Draft genome of the scabies mite.</title>
        <authorList>
            <person name="Rider S.D.Jr."/>
            <person name="Morgan M.S."/>
            <person name="Arlian L.G."/>
        </authorList>
    </citation>
    <scope>NUCLEOTIDE SEQUENCE [LARGE SCALE GENOMIC DNA]</scope>
    <source>
        <strain evidence="3">Arlian Lab</strain>
    </source>
</reference>
<accession>A0A132AAE8</accession>
<sequence>MMSEQWTVEPNLPRKLSNNENVLQGYLLKHSTQQLTESNKSSRTEPNSSLNLIHLRKKRWFLFNSQNGKLYYYRTKEDLFPLGEIDINQSSFILTSPTPGIESFRFEIRSGVKQFTLEASSPSEGYHWIRTLQQYRQNYFKNLIDFTDDLQGPSDLNSDLKNSKELQENLGDRNDVISFDSVPNRSSLIDHSDHSEIDELSKASKMQQRTRSLPPNHRDNRMKISKKNDKLFHNSSTTPSSSPSKTLSNNSQQNDRKTSRMFAGMFGKSIGSDDGTESPHLRSSNSRDSKSKNNCAKCSLSQTNLITMQHDKMALEDEVKTNREVIKILQEQLRICNGQNVTNFKCSDLNDPDCDDLMALRIKINIISKENEKLKQENRSLIESKQVLEEMLESRDQTLVSLTHEIYDLECKNARIQNHAELEREFIQDEMPRKLKQKIEQLEDTAIAFEQQNHFLNKEIIELNEIKRIYELKHKQSEAKLCEVEAKSSQIQSKLLSLLKEINNCILEEEKNRKEEFHGFDGSKQSIGPDHSLFITNESVKQLVSRLLEESSLDIPLSWKPGNRPRLGWSNSIHNQKNQEYDELGFYYQTDRLRSYDHNLDPDRNEIAWRSRWDHFMSNLSNHGEIPIGNPELKQMIRLGVPQDYRCKIWRSLIQQHVKSLKLRLGDNYYDTLLRNRPSFRFGSQSNVLDPSAKQIELDLLRTLPNNRHFENLESDGIERLRRVLSAYSLHNQSVGYCQGLNRLAAVALLFMPEEDAFWCLVAIVEKIMPKEYFGRNLLGAHVDQYVLRDLISNKIPQLSQVMDQNQIEISLFAWFLTIFVDNVPVFVYLHIWDVFLHEGSKILFRFALAILRLNEQELLQMTDSASMNQFLRTLDERHFNLQRLSDIAFRELNPFPSKLVKF</sequence>
<dbReference type="GO" id="GO:0031267">
    <property type="term" value="F:small GTPase binding"/>
    <property type="evidence" value="ECO:0007669"/>
    <property type="project" value="TreeGrafter"/>
</dbReference>
<dbReference type="Gene3D" id="1.10.472.80">
    <property type="entry name" value="Ypt/Rab-GAP domain of gyp1p, domain 3"/>
    <property type="match status" value="1"/>
</dbReference>
<dbReference type="InterPro" id="IPR035969">
    <property type="entry name" value="Rab-GAP_TBC_sf"/>
</dbReference>
<evidence type="ECO:0000256" key="2">
    <source>
        <dbReference type="SAM" id="MobiDB-lite"/>
    </source>
</evidence>
<evidence type="ECO:0000313" key="4">
    <source>
        <dbReference type="Proteomes" id="UP000616769"/>
    </source>
</evidence>
<comment type="caution">
    <text evidence="3">The sequence shown here is derived from an EMBL/GenBank/DDBJ whole genome shotgun (WGS) entry which is preliminary data.</text>
</comment>
<dbReference type="InterPro" id="IPR011993">
    <property type="entry name" value="PH-like_dom_sf"/>
</dbReference>
<dbReference type="InterPro" id="IPR001849">
    <property type="entry name" value="PH_domain"/>
</dbReference>
<dbReference type="Pfam" id="PF00169">
    <property type="entry name" value="PH"/>
    <property type="match status" value="1"/>
</dbReference>
<dbReference type="PANTHER" id="PTHR47219:SF20">
    <property type="entry name" value="TBC1 DOMAIN FAMILY MEMBER 2B"/>
    <property type="match status" value="1"/>
</dbReference>
<dbReference type="SMART" id="SM00164">
    <property type="entry name" value="TBC"/>
    <property type="match status" value="1"/>
</dbReference>
<feature type="compositionally biased region" description="Low complexity" evidence="2">
    <location>
        <begin position="234"/>
        <end position="251"/>
    </location>
</feature>
<organism evidence="3 4">
    <name type="scientific">Sarcoptes scabiei</name>
    <name type="common">Itch mite</name>
    <name type="synonym">Acarus scabiei</name>
    <dbReference type="NCBI Taxonomy" id="52283"/>
    <lineage>
        <taxon>Eukaryota</taxon>
        <taxon>Metazoa</taxon>
        <taxon>Ecdysozoa</taxon>
        <taxon>Arthropoda</taxon>
        <taxon>Chelicerata</taxon>
        <taxon>Arachnida</taxon>
        <taxon>Acari</taxon>
        <taxon>Acariformes</taxon>
        <taxon>Sarcoptiformes</taxon>
        <taxon>Astigmata</taxon>
        <taxon>Psoroptidia</taxon>
        <taxon>Sarcoptoidea</taxon>
        <taxon>Sarcoptidae</taxon>
        <taxon>Sarcoptinae</taxon>
        <taxon>Sarcoptes</taxon>
    </lineage>
</organism>
<dbReference type="SUPFAM" id="SSF47923">
    <property type="entry name" value="Ypt/Rab-GAP domain of gyp1p"/>
    <property type="match status" value="2"/>
</dbReference>
<dbReference type="PANTHER" id="PTHR47219">
    <property type="entry name" value="RAB GTPASE-ACTIVATING PROTEIN 1-LIKE"/>
    <property type="match status" value="1"/>
</dbReference>
<dbReference type="InterPro" id="IPR000195">
    <property type="entry name" value="Rab-GAP-TBC_dom"/>
</dbReference>
<dbReference type="Gene3D" id="1.10.8.270">
    <property type="entry name" value="putative rabgap domain of human tbc1 domain family member 14 like domains"/>
    <property type="match status" value="1"/>
</dbReference>
<dbReference type="Proteomes" id="UP000616769">
    <property type="component" value="Unassembled WGS sequence"/>
</dbReference>
<feature type="compositionally biased region" description="Basic and acidic residues" evidence="2">
    <location>
        <begin position="216"/>
        <end position="232"/>
    </location>
</feature>
<feature type="non-terminal residue" evidence="3">
    <location>
        <position position="1"/>
    </location>
</feature>
<dbReference type="SMART" id="SM00233">
    <property type="entry name" value="PH"/>
    <property type="match status" value="1"/>
</dbReference>
<dbReference type="PROSITE" id="PS50003">
    <property type="entry name" value="PH_DOMAIN"/>
    <property type="match status" value="1"/>
</dbReference>
<feature type="region of interest" description="Disordered" evidence="2">
    <location>
        <begin position="183"/>
        <end position="295"/>
    </location>
</feature>
<dbReference type="FunFam" id="1.10.8.270:FF:000026">
    <property type="entry name" value="TBC (Tre-2/Bub2/Cdc16) domain family"/>
    <property type="match status" value="1"/>
</dbReference>
<keyword evidence="1" id="KW-0175">Coiled coil</keyword>
<dbReference type="SUPFAM" id="SSF50729">
    <property type="entry name" value="PH domain-like"/>
    <property type="match status" value="1"/>
</dbReference>
<dbReference type="OrthoDB" id="294251at2759"/>
<protein>
    <submittedName>
        <fullName evidence="3">TBC1 domain family member 2B-like protein</fullName>
    </submittedName>
</protein>
<feature type="coiled-coil region" evidence="1">
    <location>
        <begin position="357"/>
        <end position="391"/>
    </location>
</feature>
<proteinExistence type="predicted"/>
<dbReference type="InterPro" id="IPR050302">
    <property type="entry name" value="Rab_GAP_TBC_domain"/>
</dbReference>
<dbReference type="Gene3D" id="2.30.29.30">
    <property type="entry name" value="Pleckstrin-homology domain (PH domain)/Phosphotyrosine-binding domain (PTB)"/>
    <property type="match status" value="1"/>
</dbReference>
<name>A0A132AAE8_SARSC</name>
<dbReference type="Pfam" id="PF00566">
    <property type="entry name" value="RabGAP-TBC"/>
    <property type="match status" value="1"/>
</dbReference>
<evidence type="ECO:0000313" key="3">
    <source>
        <dbReference type="EMBL" id="KPM07859.1"/>
    </source>
</evidence>
<gene>
    <name evidence="3" type="ORF">QR98_0063670</name>
</gene>
<dbReference type="EMBL" id="JXLN01011944">
    <property type="protein sequence ID" value="KPM07859.1"/>
    <property type="molecule type" value="Genomic_DNA"/>
</dbReference>
<feature type="compositionally biased region" description="Basic and acidic residues" evidence="2">
    <location>
        <begin position="277"/>
        <end position="291"/>
    </location>
</feature>